<keyword evidence="3" id="KW-0597">Phosphoprotein</keyword>
<dbReference type="RefSeq" id="WP_092429224.1">
    <property type="nucleotide sequence ID" value="NZ_FOXM01000003.1"/>
</dbReference>
<dbReference type="Pfam" id="PF13246">
    <property type="entry name" value="Cation_ATPase"/>
    <property type="match status" value="1"/>
</dbReference>
<dbReference type="SFLD" id="SFLDG00002">
    <property type="entry name" value="C1.7:_P-type_atpase_like"/>
    <property type="match status" value="1"/>
</dbReference>
<evidence type="ECO:0000256" key="11">
    <source>
        <dbReference type="SAM" id="Phobius"/>
    </source>
</evidence>
<keyword evidence="10 11" id="KW-0472">Membrane</keyword>
<comment type="similarity">
    <text evidence="2">Belongs to the cation transport ATPase (P-type) (TC 3.A.3) family. Type IIA subfamily.</text>
</comment>
<dbReference type="PRINTS" id="PR00120">
    <property type="entry name" value="HATPASE"/>
</dbReference>
<keyword evidence="8" id="KW-1278">Translocase</keyword>
<dbReference type="SUPFAM" id="SSF81653">
    <property type="entry name" value="Calcium ATPase, transduction domain A"/>
    <property type="match status" value="1"/>
</dbReference>
<feature type="transmembrane region" description="Helical" evidence="11">
    <location>
        <begin position="765"/>
        <end position="787"/>
    </location>
</feature>
<feature type="transmembrane region" description="Helical" evidence="11">
    <location>
        <begin position="85"/>
        <end position="101"/>
    </location>
</feature>
<dbReference type="Pfam" id="PF00122">
    <property type="entry name" value="E1-E2_ATPase"/>
    <property type="match status" value="1"/>
</dbReference>
<dbReference type="PANTHER" id="PTHR43294">
    <property type="entry name" value="SODIUM/POTASSIUM-TRANSPORTING ATPASE SUBUNIT ALPHA"/>
    <property type="match status" value="1"/>
</dbReference>
<dbReference type="FunFam" id="3.40.50.1000:FF:000001">
    <property type="entry name" value="Phospholipid-transporting ATPase IC"/>
    <property type="match status" value="1"/>
</dbReference>
<dbReference type="Gene3D" id="3.40.50.1000">
    <property type="entry name" value="HAD superfamily/HAD-like"/>
    <property type="match status" value="1"/>
</dbReference>
<evidence type="ECO:0000256" key="2">
    <source>
        <dbReference type="ARBA" id="ARBA00005675"/>
    </source>
</evidence>
<dbReference type="EMBL" id="FOXM01000003">
    <property type="protein sequence ID" value="SFP57246.1"/>
    <property type="molecule type" value="Genomic_DNA"/>
</dbReference>
<dbReference type="SUPFAM" id="SSF56784">
    <property type="entry name" value="HAD-like"/>
    <property type="match status" value="1"/>
</dbReference>
<feature type="transmembrane region" description="Helical" evidence="11">
    <location>
        <begin position="279"/>
        <end position="303"/>
    </location>
</feature>
<name>A0A1I5RH36_9GAMM</name>
<gene>
    <name evidence="13" type="ORF">SAMN05216229_103323</name>
</gene>
<dbReference type="InterPro" id="IPR059000">
    <property type="entry name" value="ATPase_P-type_domA"/>
</dbReference>
<dbReference type="InterPro" id="IPR036412">
    <property type="entry name" value="HAD-like_sf"/>
</dbReference>
<dbReference type="InterPro" id="IPR018303">
    <property type="entry name" value="ATPase_P-typ_P_site"/>
</dbReference>
<dbReference type="SFLD" id="SFLDS00003">
    <property type="entry name" value="Haloacid_Dehalogenase"/>
    <property type="match status" value="1"/>
</dbReference>
<feature type="transmembrane region" description="Helical" evidence="11">
    <location>
        <begin position="693"/>
        <end position="717"/>
    </location>
</feature>
<evidence type="ECO:0000259" key="12">
    <source>
        <dbReference type="SMART" id="SM00831"/>
    </source>
</evidence>
<dbReference type="InterPro" id="IPR044492">
    <property type="entry name" value="P_typ_ATPase_HD_dom"/>
</dbReference>
<dbReference type="GO" id="GO:0030007">
    <property type="term" value="P:intracellular potassium ion homeostasis"/>
    <property type="evidence" value="ECO:0007669"/>
    <property type="project" value="TreeGrafter"/>
</dbReference>
<dbReference type="GO" id="GO:1990573">
    <property type="term" value="P:potassium ion import across plasma membrane"/>
    <property type="evidence" value="ECO:0007669"/>
    <property type="project" value="TreeGrafter"/>
</dbReference>
<reference evidence="14" key="1">
    <citation type="submission" date="2016-10" db="EMBL/GenBank/DDBJ databases">
        <authorList>
            <person name="Varghese N."/>
            <person name="Submissions S."/>
        </authorList>
    </citation>
    <scope>NUCLEOTIDE SEQUENCE [LARGE SCALE GENOMIC DNA]</scope>
    <source>
        <strain evidence="14">JCM 18195</strain>
    </source>
</reference>
<dbReference type="GO" id="GO:0016887">
    <property type="term" value="F:ATP hydrolysis activity"/>
    <property type="evidence" value="ECO:0007669"/>
    <property type="project" value="InterPro"/>
</dbReference>
<evidence type="ECO:0000256" key="4">
    <source>
        <dbReference type="ARBA" id="ARBA00022692"/>
    </source>
</evidence>
<dbReference type="InterPro" id="IPR050510">
    <property type="entry name" value="Cation_transp_ATPase_P-type"/>
</dbReference>
<evidence type="ECO:0000313" key="14">
    <source>
        <dbReference type="Proteomes" id="UP000243084"/>
    </source>
</evidence>
<keyword evidence="14" id="KW-1185">Reference proteome</keyword>
<dbReference type="SUPFAM" id="SSF81660">
    <property type="entry name" value="Metal cation-transporting ATPase, ATP-binding domain N"/>
    <property type="match status" value="1"/>
</dbReference>
<comment type="subcellular location">
    <subcellularLocation>
        <location evidence="1">Endomembrane system</location>
        <topology evidence="1">Multi-pass membrane protein</topology>
    </subcellularLocation>
</comment>
<feature type="transmembrane region" description="Helical" evidence="11">
    <location>
        <begin position="723"/>
        <end position="744"/>
    </location>
</feature>
<evidence type="ECO:0000256" key="9">
    <source>
        <dbReference type="ARBA" id="ARBA00022989"/>
    </source>
</evidence>
<evidence type="ECO:0000313" key="13">
    <source>
        <dbReference type="EMBL" id="SFP57246.1"/>
    </source>
</evidence>
<evidence type="ECO:0000256" key="3">
    <source>
        <dbReference type="ARBA" id="ARBA00022553"/>
    </source>
</evidence>
<dbReference type="Pfam" id="PF00689">
    <property type="entry name" value="Cation_ATPase_C"/>
    <property type="match status" value="1"/>
</dbReference>
<feature type="transmembrane region" description="Helical" evidence="11">
    <location>
        <begin position="799"/>
        <end position="820"/>
    </location>
</feature>
<dbReference type="InterPro" id="IPR023298">
    <property type="entry name" value="ATPase_P-typ_TM_dom_sf"/>
</dbReference>
<dbReference type="FunFam" id="2.70.150.10:FF:000160">
    <property type="entry name" value="Sarcoplasmic/endoplasmic reticulum calcium ATPase 1"/>
    <property type="match status" value="1"/>
</dbReference>
<dbReference type="SUPFAM" id="SSF81665">
    <property type="entry name" value="Calcium ATPase, transmembrane domain M"/>
    <property type="match status" value="1"/>
</dbReference>
<dbReference type="SFLD" id="SFLDF00027">
    <property type="entry name" value="p-type_atpase"/>
    <property type="match status" value="1"/>
</dbReference>
<evidence type="ECO:0000256" key="1">
    <source>
        <dbReference type="ARBA" id="ARBA00004127"/>
    </source>
</evidence>
<feature type="domain" description="Cation-transporting P-type ATPase N-terminal" evidence="12">
    <location>
        <begin position="8"/>
        <end position="81"/>
    </location>
</feature>
<evidence type="ECO:0000256" key="8">
    <source>
        <dbReference type="ARBA" id="ARBA00022967"/>
    </source>
</evidence>
<feature type="transmembrane region" description="Helical" evidence="11">
    <location>
        <begin position="832"/>
        <end position="852"/>
    </location>
</feature>
<keyword evidence="4 11" id="KW-0812">Transmembrane</keyword>
<dbReference type="GO" id="GO:0006883">
    <property type="term" value="P:intracellular sodium ion homeostasis"/>
    <property type="evidence" value="ECO:0007669"/>
    <property type="project" value="TreeGrafter"/>
</dbReference>
<dbReference type="SMART" id="SM00831">
    <property type="entry name" value="Cation_ATPase_N"/>
    <property type="match status" value="1"/>
</dbReference>
<dbReference type="AlphaFoldDB" id="A0A1I5RH36"/>
<keyword evidence="6" id="KW-0067">ATP-binding</keyword>
<accession>A0A1I5RH36</accession>
<feature type="transmembrane region" description="Helical" evidence="11">
    <location>
        <begin position="249"/>
        <end position="267"/>
    </location>
</feature>
<keyword evidence="5" id="KW-0547">Nucleotide-binding</keyword>
<dbReference type="PROSITE" id="PS00154">
    <property type="entry name" value="ATPASE_E1_E2"/>
    <property type="match status" value="1"/>
</dbReference>
<dbReference type="InterPro" id="IPR004014">
    <property type="entry name" value="ATPase_P-typ_cation-transptr_N"/>
</dbReference>
<dbReference type="InterPro" id="IPR023299">
    <property type="entry name" value="ATPase_P-typ_cyto_dom_N"/>
</dbReference>
<sequence>MPPAAPQDWHARSPQQCLEQLHSHAAGLSVEEAERRLRQYGPNLLPETAGPGWFRRLLHQFHNLLIYVLLGAALLVGLLGHRLDALVILGVVLINALVGFIQEGKAEQAMRSIRKLLTHDSRVRRNGASQSLSAEQLVPGDIVLLEAGDRVPADLRLIDCRDLRIDEAMLTGESLPADKDCAAVDRAASLGDRHGMAYSGTLVSAGNATGVVVATGQQTELGHISGLLSRVESLQTPLLADMQRFARQLTVAILLLAALTFLIGVFWRDYSPSEMLMAAVGLAVAAIPEGLPAVLTIVLALGVQRMARHRAIIRRLPAVESLGAVTVICSDKTGTLTRNEMTVQQVFTTAHSYQIGGVGYEPTGSLSREGCLLAPPPADDLLELARAGLLANSASLRLAAEGWQISGDPTEAALLTLAGKLGLDGAHELSRLPRVDSIPFSPELRCTASLHHDHSGHGLIYLFGAPERLLELCNRQLRDGNAERLDPRAWHARLHEGAADGLRMIGLAMRPLPAPQSQLDYADLKGDFILLGLVGMLDPPREEAIAAIAECRSAGIAVKMITGDHAATAAVIAERLGLGGGMPLTGTDLDQLDDAALDTRLSDTTVFARTNPAHKLRLVERLQARGERVAMTGDGVNDAPALKRADIGIAMGIKGTEAAKEAAQMVLADDNFATLTHAVEEGRTVYDNLRKSILFILPTSAGEALVLLFAIALGLTLPITPLQILWVNMITAVTLSLALAFEPAEDNLMQRPPRDPAEPLLSGQLLWRLLFVGLLLTGASLGLFLYAQQLGLPLDVARTLAVNALVAGETGYLFCARRLHGPASFGLRDNPMVWAMVALLLPLQLAFSHWAPLQALFGTAALDAQGWTLVAACGLAVMLLVELEKWLMRRLWSKRRPLAVGAGQPRSH</sequence>
<dbReference type="Gene3D" id="2.70.150.10">
    <property type="entry name" value="Calcium-transporting ATPase, cytoplasmic transduction domain A"/>
    <property type="match status" value="1"/>
</dbReference>
<dbReference type="InterPro" id="IPR001757">
    <property type="entry name" value="P_typ_ATPase"/>
</dbReference>
<dbReference type="GO" id="GO:0005886">
    <property type="term" value="C:plasma membrane"/>
    <property type="evidence" value="ECO:0007669"/>
    <property type="project" value="TreeGrafter"/>
</dbReference>
<keyword evidence="7" id="KW-0460">Magnesium</keyword>
<dbReference type="InterPro" id="IPR006068">
    <property type="entry name" value="ATPase_P-typ_cation-transptr_C"/>
</dbReference>
<keyword evidence="9 11" id="KW-1133">Transmembrane helix</keyword>
<evidence type="ECO:0000256" key="5">
    <source>
        <dbReference type="ARBA" id="ARBA00022741"/>
    </source>
</evidence>
<dbReference type="GO" id="GO:0005524">
    <property type="term" value="F:ATP binding"/>
    <property type="evidence" value="ECO:0007669"/>
    <property type="project" value="UniProtKB-KW"/>
</dbReference>
<dbReference type="GO" id="GO:0005391">
    <property type="term" value="F:P-type sodium:potassium-exchanging transporter activity"/>
    <property type="evidence" value="ECO:0007669"/>
    <property type="project" value="TreeGrafter"/>
</dbReference>
<feature type="transmembrane region" description="Helical" evidence="11">
    <location>
        <begin position="61"/>
        <end position="79"/>
    </location>
</feature>
<dbReference type="Gene3D" id="1.20.1110.10">
    <property type="entry name" value="Calcium-transporting ATPase, transmembrane domain"/>
    <property type="match status" value="1"/>
</dbReference>
<dbReference type="Proteomes" id="UP000243084">
    <property type="component" value="Unassembled WGS sequence"/>
</dbReference>
<feature type="transmembrane region" description="Helical" evidence="11">
    <location>
        <begin position="864"/>
        <end position="883"/>
    </location>
</feature>
<evidence type="ECO:0000256" key="7">
    <source>
        <dbReference type="ARBA" id="ARBA00022842"/>
    </source>
</evidence>
<dbReference type="GO" id="GO:0012505">
    <property type="term" value="C:endomembrane system"/>
    <property type="evidence" value="ECO:0007669"/>
    <property type="project" value="UniProtKB-SubCell"/>
</dbReference>
<dbReference type="Pfam" id="PF00690">
    <property type="entry name" value="Cation_ATPase_N"/>
    <property type="match status" value="1"/>
</dbReference>
<dbReference type="CDD" id="cd02080">
    <property type="entry name" value="P-type_ATPase_cation"/>
    <property type="match status" value="1"/>
</dbReference>
<dbReference type="PRINTS" id="PR00119">
    <property type="entry name" value="CATATPASE"/>
</dbReference>
<dbReference type="Gene3D" id="3.40.1110.10">
    <property type="entry name" value="Calcium-transporting ATPase, cytoplasmic domain N"/>
    <property type="match status" value="1"/>
</dbReference>
<dbReference type="NCBIfam" id="TIGR01494">
    <property type="entry name" value="ATPase_P-type"/>
    <property type="match status" value="2"/>
</dbReference>
<dbReference type="GO" id="GO:1902600">
    <property type="term" value="P:proton transmembrane transport"/>
    <property type="evidence" value="ECO:0007669"/>
    <property type="project" value="TreeGrafter"/>
</dbReference>
<evidence type="ECO:0000256" key="6">
    <source>
        <dbReference type="ARBA" id="ARBA00022840"/>
    </source>
</evidence>
<organism evidence="13 14">
    <name type="scientific">Geopseudomonas sagittaria</name>
    <dbReference type="NCBI Taxonomy" id="1135990"/>
    <lineage>
        <taxon>Bacteria</taxon>
        <taxon>Pseudomonadati</taxon>
        <taxon>Pseudomonadota</taxon>
        <taxon>Gammaproteobacteria</taxon>
        <taxon>Pseudomonadales</taxon>
        <taxon>Pseudomonadaceae</taxon>
        <taxon>Geopseudomonas</taxon>
    </lineage>
</organism>
<proteinExistence type="inferred from homology"/>
<evidence type="ECO:0000256" key="10">
    <source>
        <dbReference type="ARBA" id="ARBA00023136"/>
    </source>
</evidence>
<protein>
    <submittedName>
        <fullName evidence="13">ATPase, P-type (Transporting), HAD superfamily, subfamily IC</fullName>
    </submittedName>
</protein>
<dbReference type="InterPro" id="IPR008250">
    <property type="entry name" value="ATPase_P-typ_transduc_dom_A_sf"/>
</dbReference>
<dbReference type="GO" id="GO:0036376">
    <property type="term" value="P:sodium ion export across plasma membrane"/>
    <property type="evidence" value="ECO:0007669"/>
    <property type="project" value="TreeGrafter"/>
</dbReference>
<dbReference type="OrthoDB" id="9814270at2"/>
<dbReference type="PANTHER" id="PTHR43294:SF20">
    <property type="entry name" value="P-TYPE ATPASE"/>
    <property type="match status" value="1"/>
</dbReference>
<dbReference type="Pfam" id="PF08282">
    <property type="entry name" value="Hydrolase_3"/>
    <property type="match status" value="1"/>
</dbReference>
<dbReference type="InterPro" id="IPR023214">
    <property type="entry name" value="HAD_sf"/>
</dbReference>